<comment type="catalytic activity">
    <reaction evidence="9">
        <text>Hydrolysis of dipeptides, preferentially hydrophobic dipeptides including prolyl amino acids.</text>
        <dbReference type="EC" id="3.4.13.18"/>
    </reaction>
</comment>
<evidence type="ECO:0000256" key="14">
    <source>
        <dbReference type="ARBA" id="ARBA00075285"/>
    </source>
</evidence>
<evidence type="ECO:0000256" key="1">
    <source>
        <dbReference type="ARBA" id="ARBA00001941"/>
    </source>
</evidence>
<protein>
    <recommendedName>
        <fullName evidence="13">Cytosol non-specific dipeptidase</fullName>
        <ecNumber evidence="10">3.4.13.18</ecNumber>
    </recommendedName>
    <alternativeName>
        <fullName evidence="16">Aminoacyl-histidine dipeptidase</fullName>
    </alternativeName>
    <alternativeName>
        <fullName evidence="15">Beta-alanyl-histidine dipeptidase</fullName>
    </alternativeName>
    <alternativeName>
        <fullName evidence="14">Carnosinase</fullName>
    </alternativeName>
    <alternativeName>
        <fullName evidence="11">Peptidase D</fullName>
    </alternativeName>
    <alternativeName>
        <fullName evidence="17">Xaa-His dipeptidase</fullName>
    </alternativeName>
</protein>
<name>A0AAU9E5M0_9FIRM</name>
<comment type="similarity">
    <text evidence="12">Belongs to the peptidase M20C family.</text>
</comment>
<evidence type="ECO:0000256" key="10">
    <source>
        <dbReference type="ARBA" id="ARBA00038976"/>
    </source>
</evidence>
<dbReference type="KEGG" id="hprf:HLPR_23170"/>
<sequence length="485" mass="53741">MSNVLKGLMPEKVFQFFEELTQIPRGSGNEKGVSDYLVKFAKDRNLEVIQDDILNVIIKKPASKGYEKAPSVILQGHCDIVCAKEEGLKFDFEKDPIDIYVDGDVIRTKGTTLGADNGIAVAMSMAILDSKDMMHPEITALVTISEETGMDGVLGLEKGLVKGDVLINIDSEEEGTALSSCAGGVDNIVKTPIIWNNDISENTETLEISIRGLLGGHSGMEINKNRANAIKLMGRLLEEMKKDIKLNISDINGGEKMNAIAKFAIAKIVMDKKDSEDAIVILEKFEKIINNEFKTSDPNIKVEGKKITSVSKYMNDSTTKNIIDVLRLIPFGIQTMSADIEGLVESSLNIGVLTTDENEVIFNSAVRSSVRSLKEEINSRIQIIADLTNSKMELHANYPEWEFKPVSDIREKMKSVYKDMYGKSLKIDAIHAGLECGLLKEKVGDIDMISIGPNIYDVHTPNEHLSISSTRRVYEFLCEVLKRMK</sequence>
<dbReference type="Proteomes" id="UP001321786">
    <property type="component" value="Chromosome"/>
</dbReference>
<accession>A0AAU9E5M0</accession>
<keyword evidence="5" id="KW-0378">Hydrolase</keyword>
<evidence type="ECO:0000256" key="17">
    <source>
        <dbReference type="ARBA" id="ARBA00078074"/>
    </source>
</evidence>
<dbReference type="PIRSF" id="PIRSF016599">
    <property type="entry name" value="Xaa-His_dipept"/>
    <property type="match status" value="1"/>
</dbReference>
<keyword evidence="20" id="KW-1185">Reference proteome</keyword>
<evidence type="ECO:0000256" key="2">
    <source>
        <dbReference type="ARBA" id="ARBA00001947"/>
    </source>
</evidence>
<dbReference type="Pfam" id="PF07687">
    <property type="entry name" value="M20_dimer"/>
    <property type="match status" value="1"/>
</dbReference>
<keyword evidence="3" id="KW-0645">Protease</keyword>
<keyword evidence="6" id="KW-0862">Zinc</keyword>
<dbReference type="PANTHER" id="PTHR43501:SF1">
    <property type="entry name" value="CYTOSOL NON-SPECIFIC DIPEPTIDASE"/>
    <property type="match status" value="1"/>
</dbReference>
<dbReference type="GO" id="GO:0070573">
    <property type="term" value="F:metallodipeptidase activity"/>
    <property type="evidence" value="ECO:0007669"/>
    <property type="project" value="TreeGrafter"/>
</dbReference>
<dbReference type="SUPFAM" id="SSF53187">
    <property type="entry name" value="Zn-dependent exopeptidases"/>
    <property type="match status" value="1"/>
</dbReference>
<dbReference type="FunFam" id="3.40.630.10:FF:000072">
    <property type="entry name" value="Aminoacyl-histidine dipeptidase"/>
    <property type="match status" value="1"/>
</dbReference>
<dbReference type="EC" id="3.4.13.18" evidence="10"/>
<dbReference type="PRINTS" id="PR00934">
    <property type="entry name" value="XHISDIPTASE"/>
</dbReference>
<evidence type="ECO:0000256" key="12">
    <source>
        <dbReference type="ARBA" id="ARBA00061423"/>
    </source>
</evidence>
<evidence type="ECO:0000256" key="3">
    <source>
        <dbReference type="ARBA" id="ARBA00022670"/>
    </source>
</evidence>
<dbReference type="Gene3D" id="3.40.630.10">
    <property type="entry name" value="Zn peptidases"/>
    <property type="match status" value="2"/>
</dbReference>
<evidence type="ECO:0000256" key="13">
    <source>
        <dbReference type="ARBA" id="ARBA00071271"/>
    </source>
</evidence>
<evidence type="ECO:0000256" key="4">
    <source>
        <dbReference type="ARBA" id="ARBA00022723"/>
    </source>
</evidence>
<comment type="cofactor">
    <cofactor evidence="2">
        <name>Zn(2+)</name>
        <dbReference type="ChEBI" id="CHEBI:29105"/>
    </cofactor>
</comment>
<dbReference type="GO" id="GO:0006508">
    <property type="term" value="P:proteolysis"/>
    <property type="evidence" value="ECO:0007669"/>
    <property type="project" value="UniProtKB-KW"/>
</dbReference>
<dbReference type="FunFam" id="3.40.630.10:FF:000015">
    <property type="entry name" value="Aminoacyl-histidine dipeptidase PepD"/>
    <property type="match status" value="1"/>
</dbReference>
<keyword evidence="4" id="KW-0479">Metal-binding</keyword>
<evidence type="ECO:0000256" key="5">
    <source>
        <dbReference type="ARBA" id="ARBA00022801"/>
    </source>
</evidence>
<proteinExistence type="inferred from homology"/>
<gene>
    <name evidence="19" type="ORF">HLPR_23170</name>
</gene>
<dbReference type="GO" id="GO:0046872">
    <property type="term" value="F:metal ion binding"/>
    <property type="evidence" value="ECO:0007669"/>
    <property type="project" value="UniProtKB-KW"/>
</dbReference>
<evidence type="ECO:0000256" key="7">
    <source>
        <dbReference type="ARBA" id="ARBA00023049"/>
    </source>
</evidence>
<evidence type="ECO:0000259" key="18">
    <source>
        <dbReference type="Pfam" id="PF07687"/>
    </source>
</evidence>
<evidence type="ECO:0000256" key="9">
    <source>
        <dbReference type="ARBA" id="ARBA00036421"/>
    </source>
</evidence>
<organism evidence="19 20">
    <name type="scientific">Helicovermis profundi</name>
    <dbReference type="NCBI Taxonomy" id="3065157"/>
    <lineage>
        <taxon>Bacteria</taxon>
        <taxon>Bacillati</taxon>
        <taxon>Bacillota</taxon>
        <taxon>Clostridia</taxon>
        <taxon>Helicovermis</taxon>
    </lineage>
</organism>
<dbReference type="GO" id="GO:0005829">
    <property type="term" value="C:cytosol"/>
    <property type="evidence" value="ECO:0007669"/>
    <property type="project" value="TreeGrafter"/>
</dbReference>
<feature type="domain" description="Peptidase M20 dimerisation" evidence="18">
    <location>
        <begin position="209"/>
        <end position="294"/>
    </location>
</feature>
<dbReference type="RefSeq" id="WP_338535590.1">
    <property type="nucleotide sequence ID" value="NZ_AP028654.1"/>
</dbReference>
<keyword evidence="8" id="KW-0170">Cobalt</keyword>
<dbReference type="CDD" id="cd03890">
    <property type="entry name" value="M20_pepD"/>
    <property type="match status" value="1"/>
</dbReference>
<dbReference type="InterPro" id="IPR002933">
    <property type="entry name" value="Peptidase_M20"/>
</dbReference>
<evidence type="ECO:0000313" key="20">
    <source>
        <dbReference type="Proteomes" id="UP001321786"/>
    </source>
</evidence>
<dbReference type="InterPro" id="IPR001160">
    <property type="entry name" value="Peptidase_M20C"/>
</dbReference>
<evidence type="ECO:0000256" key="8">
    <source>
        <dbReference type="ARBA" id="ARBA00023285"/>
    </source>
</evidence>
<dbReference type="AlphaFoldDB" id="A0AAU9E5M0"/>
<evidence type="ECO:0000256" key="11">
    <source>
        <dbReference type="ARBA" id="ARBA00044252"/>
    </source>
</evidence>
<evidence type="ECO:0000256" key="15">
    <source>
        <dbReference type="ARBA" id="ARBA00076004"/>
    </source>
</evidence>
<dbReference type="Pfam" id="PF01546">
    <property type="entry name" value="Peptidase_M20"/>
    <property type="match status" value="1"/>
</dbReference>
<dbReference type="NCBIfam" id="TIGR01893">
    <property type="entry name" value="aa-his-dipept"/>
    <property type="match status" value="1"/>
</dbReference>
<evidence type="ECO:0000313" key="19">
    <source>
        <dbReference type="EMBL" id="BEP29986.1"/>
    </source>
</evidence>
<keyword evidence="7" id="KW-0482">Metalloprotease</keyword>
<dbReference type="InterPro" id="IPR011650">
    <property type="entry name" value="Peptidase_M20_dimer"/>
</dbReference>
<reference evidence="19 20" key="1">
    <citation type="submission" date="2023-08" db="EMBL/GenBank/DDBJ databases">
        <title>Helicovermis profunda gen. nov., sp. nov., a novel mesophilic, fermentative bacterium within the Bacillota from a deep-sea hydrothermal vent chimney.</title>
        <authorList>
            <person name="Miyazaki U."/>
            <person name="Mizutani D."/>
            <person name="Hashimoto Y."/>
            <person name="Tame A."/>
            <person name="Sawayama S."/>
            <person name="Miyazaki J."/>
            <person name="Takai K."/>
            <person name="Nakagawa S."/>
        </authorList>
    </citation>
    <scope>NUCLEOTIDE SEQUENCE [LARGE SCALE GENOMIC DNA]</scope>
    <source>
        <strain evidence="19 20">S502</strain>
    </source>
</reference>
<dbReference type="EMBL" id="AP028654">
    <property type="protein sequence ID" value="BEP29986.1"/>
    <property type="molecule type" value="Genomic_DNA"/>
</dbReference>
<comment type="cofactor">
    <cofactor evidence="1">
        <name>Co(2+)</name>
        <dbReference type="ChEBI" id="CHEBI:48828"/>
    </cofactor>
</comment>
<evidence type="ECO:0000256" key="16">
    <source>
        <dbReference type="ARBA" id="ARBA00077688"/>
    </source>
</evidence>
<evidence type="ECO:0000256" key="6">
    <source>
        <dbReference type="ARBA" id="ARBA00022833"/>
    </source>
</evidence>
<dbReference type="PANTHER" id="PTHR43501">
    <property type="entry name" value="CYTOSOL NON-SPECIFIC DIPEPTIDASE"/>
    <property type="match status" value="1"/>
</dbReference>